<dbReference type="Pfam" id="PF13416">
    <property type="entry name" value="SBP_bac_8"/>
    <property type="match status" value="1"/>
</dbReference>
<dbReference type="STRING" id="314283.MED297_11115"/>
<dbReference type="PANTHER" id="PTHR43649">
    <property type="entry name" value="ARABINOSE-BINDING PROTEIN-RELATED"/>
    <property type="match status" value="1"/>
</dbReference>
<dbReference type="Proteomes" id="UP000005953">
    <property type="component" value="Unassembled WGS sequence"/>
</dbReference>
<comment type="caution">
    <text evidence="4">The sequence shown here is derived from an EMBL/GenBank/DDBJ whole genome shotgun (WGS) entry which is preliminary data.</text>
</comment>
<keyword evidence="5" id="KW-1185">Reference proteome</keyword>
<evidence type="ECO:0000256" key="3">
    <source>
        <dbReference type="SAM" id="SignalP"/>
    </source>
</evidence>
<dbReference type="InterPro" id="IPR050490">
    <property type="entry name" value="Bact_solute-bd_prot1"/>
</dbReference>
<protein>
    <submittedName>
        <fullName evidence="4">ABC transporter, substrate binding protein (Sugar)</fullName>
    </submittedName>
</protein>
<dbReference type="AlphaFoldDB" id="A4BAU8"/>
<dbReference type="OrthoDB" id="4393730at2"/>
<comment type="similarity">
    <text evidence="2">Belongs to the bacterial solute-binding protein 1 family.</text>
</comment>
<dbReference type="Gene3D" id="3.40.190.10">
    <property type="entry name" value="Periplasmic binding protein-like II"/>
    <property type="match status" value="1"/>
</dbReference>
<sequence length="398" mass="44623">MIRKLTVLLLLGVSSLVFSAELTLTVWSKRPAHVAVMETLIRGFNERHPEVTVQLEYLPYGDYNDLFSSTTTRLPDIGWVSESQFPQLVERGLAIPLMSALQNDERYDLEDYTLASLEQFSHEGQLLAVPFSNSPFVMFYNQDHLNAALVQSLRDGQFESFQTMIEAVSAHTRKQTGVYAFEGRHGGSQQRSRSFEWVNLLIQSDLGPDWQPEGCAFNDEAFKALLNWYRDSYTSFDVTVPVDQERQFFKGSVAVTYGQISDVSQLQTVDFEWGLAPMPQGAEMVGRAGLFVSQHSEHQALAIEFVKYLTGRQGAMVMSRYFPPARASILKSIEFLGSNPNLEPVDMSVVGQGILNGQSLVMGSHETRLQSLVAKDYAQLWNPSTPLDALLTQWCAAP</sequence>
<dbReference type="GO" id="GO:0042597">
    <property type="term" value="C:periplasmic space"/>
    <property type="evidence" value="ECO:0007669"/>
    <property type="project" value="UniProtKB-SubCell"/>
</dbReference>
<reference evidence="4 5" key="1">
    <citation type="submission" date="2006-02" db="EMBL/GenBank/DDBJ databases">
        <authorList>
            <person name="Pinhassi J."/>
            <person name="Pedros-Alio C."/>
            <person name="Ferriera S."/>
            <person name="Johnson J."/>
            <person name="Kravitz S."/>
            <person name="Halpern A."/>
            <person name="Remington K."/>
            <person name="Beeson K."/>
            <person name="Tran B."/>
            <person name="Rogers Y.-H."/>
            <person name="Friedman R."/>
            <person name="Venter J.C."/>
        </authorList>
    </citation>
    <scope>NUCLEOTIDE SEQUENCE [LARGE SCALE GENOMIC DNA]</scope>
    <source>
        <strain evidence="4 5">MED297</strain>
    </source>
</reference>
<evidence type="ECO:0000256" key="1">
    <source>
        <dbReference type="ARBA" id="ARBA00004418"/>
    </source>
</evidence>
<dbReference type="RefSeq" id="WP_008041755.1">
    <property type="nucleotide sequence ID" value="NZ_CH724149.1"/>
</dbReference>
<name>A4BAU8_9GAMM</name>
<proteinExistence type="inferred from homology"/>
<dbReference type="EMBL" id="AAOE01000003">
    <property type="protein sequence ID" value="EAR10561.1"/>
    <property type="molecule type" value="Genomic_DNA"/>
</dbReference>
<evidence type="ECO:0000256" key="2">
    <source>
        <dbReference type="ARBA" id="ARBA00008520"/>
    </source>
</evidence>
<dbReference type="InterPro" id="IPR006059">
    <property type="entry name" value="SBP"/>
</dbReference>
<evidence type="ECO:0000313" key="5">
    <source>
        <dbReference type="Proteomes" id="UP000005953"/>
    </source>
</evidence>
<keyword evidence="3" id="KW-0732">Signal</keyword>
<evidence type="ECO:0000313" key="4">
    <source>
        <dbReference type="EMBL" id="EAR10561.1"/>
    </source>
</evidence>
<dbReference type="SUPFAM" id="SSF53850">
    <property type="entry name" value="Periplasmic binding protein-like II"/>
    <property type="match status" value="1"/>
</dbReference>
<organism evidence="4 5">
    <name type="scientific">Reinekea blandensis MED297</name>
    <dbReference type="NCBI Taxonomy" id="314283"/>
    <lineage>
        <taxon>Bacteria</taxon>
        <taxon>Pseudomonadati</taxon>
        <taxon>Pseudomonadota</taxon>
        <taxon>Gammaproteobacteria</taxon>
        <taxon>Oceanospirillales</taxon>
        <taxon>Saccharospirillaceae</taxon>
        <taxon>Reinekea</taxon>
    </lineage>
</organism>
<dbReference type="PANTHER" id="PTHR43649:SF12">
    <property type="entry name" value="DIACETYLCHITOBIOSE BINDING PROTEIN DASA"/>
    <property type="match status" value="1"/>
</dbReference>
<accession>A4BAU8</accession>
<gene>
    <name evidence="4" type="ORF">MED297_11115</name>
</gene>
<feature type="chain" id="PRO_5002666343" evidence="3">
    <location>
        <begin position="20"/>
        <end position="398"/>
    </location>
</feature>
<comment type="subcellular location">
    <subcellularLocation>
        <location evidence="1">Periplasm</location>
    </subcellularLocation>
</comment>
<feature type="signal peptide" evidence="3">
    <location>
        <begin position="1"/>
        <end position="19"/>
    </location>
</feature>
<dbReference type="HOGENOM" id="CLU_031285_10_5_6"/>